<keyword evidence="3" id="KW-0479">Metal-binding</keyword>
<accession>A0A017RXJ4</accession>
<dbReference type="AlphaFoldDB" id="A0A017RXJ4"/>
<dbReference type="GO" id="GO:0051539">
    <property type="term" value="F:4 iron, 4 sulfur cluster binding"/>
    <property type="evidence" value="ECO:0007669"/>
    <property type="project" value="UniProtKB-KW"/>
</dbReference>
<evidence type="ECO:0000256" key="3">
    <source>
        <dbReference type="ARBA" id="ARBA00022723"/>
    </source>
</evidence>
<keyword evidence="2" id="KW-0949">S-adenosyl-L-methionine</keyword>
<feature type="domain" description="Radical SAM C-terminal extension" evidence="6">
    <location>
        <begin position="60"/>
        <end position="145"/>
    </location>
</feature>
<dbReference type="GO" id="GO:0002926">
    <property type="term" value="P:tRNA wobble base 5-methoxycarbonylmethyl-2-thiouridinylation"/>
    <property type="evidence" value="ECO:0007669"/>
    <property type="project" value="TreeGrafter"/>
</dbReference>
<dbReference type="Pfam" id="PF16199">
    <property type="entry name" value="Radical_SAM_C"/>
    <property type="match status" value="1"/>
</dbReference>
<dbReference type="Proteomes" id="UP000019681">
    <property type="component" value="Unassembled WGS sequence"/>
</dbReference>
<gene>
    <name evidence="7" type="ORF">Q428_03275</name>
</gene>
<dbReference type="Gene3D" id="3.30.750.200">
    <property type="match status" value="1"/>
</dbReference>
<keyword evidence="4" id="KW-0408">Iron</keyword>
<dbReference type="InterPro" id="IPR058240">
    <property type="entry name" value="rSAM_sf"/>
</dbReference>
<evidence type="ECO:0000313" key="7">
    <source>
        <dbReference type="EMBL" id="EYE89311.1"/>
    </source>
</evidence>
<keyword evidence="1" id="KW-0004">4Fe-4S</keyword>
<dbReference type="GO" id="GO:0005737">
    <property type="term" value="C:cytoplasm"/>
    <property type="evidence" value="ECO:0007669"/>
    <property type="project" value="TreeGrafter"/>
</dbReference>
<sequence>MDDEVLMLSERGHSQEDVVNSSRLIKSYGFELGLQMMIGLPGDNEEKDMETARKIIKLNPDFVRIYPTLVIKKTSLEEMFIKGEYIPLELEDAVSISKKLYKEFIRSRIDVIRLGLQVTEQINSGKDVVAGPFHPAFRELVESSLLNDMIKYVINKEFKDSSNIEISISPKDISKLYADKKRYFNEIIKEFNTKNIKIRQVKEINSYTLAFYDNNYFRKMSLYDYVKLEK</sequence>
<evidence type="ECO:0000313" key="8">
    <source>
        <dbReference type="Proteomes" id="UP000019681"/>
    </source>
</evidence>
<evidence type="ECO:0000256" key="2">
    <source>
        <dbReference type="ARBA" id="ARBA00022691"/>
    </source>
</evidence>
<evidence type="ECO:0000256" key="4">
    <source>
        <dbReference type="ARBA" id="ARBA00023004"/>
    </source>
</evidence>
<name>A0A017RXJ4_9CLOT</name>
<evidence type="ECO:0000256" key="5">
    <source>
        <dbReference type="ARBA" id="ARBA00023014"/>
    </source>
</evidence>
<dbReference type="PANTHER" id="PTHR11135:SF0">
    <property type="entry name" value="ELONGATOR COMPLEX PROTEIN 3"/>
    <property type="match status" value="1"/>
</dbReference>
<evidence type="ECO:0000256" key="1">
    <source>
        <dbReference type="ARBA" id="ARBA00022485"/>
    </source>
</evidence>
<keyword evidence="8" id="KW-1185">Reference proteome</keyword>
<dbReference type="STRING" id="1403537.Q428_03275"/>
<dbReference type="GO" id="GO:0046872">
    <property type="term" value="F:metal ion binding"/>
    <property type="evidence" value="ECO:0007669"/>
    <property type="project" value="UniProtKB-KW"/>
</dbReference>
<evidence type="ECO:0000259" key="6">
    <source>
        <dbReference type="Pfam" id="PF16199"/>
    </source>
</evidence>
<protein>
    <recommendedName>
        <fullName evidence="6">Radical SAM C-terminal extension domain-containing protein</fullName>
    </recommendedName>
</protein>
<dbReference type="InterPro" id="IPR039661">
    <property type="entry name" value="ELP3"/>
</dbReference>
<reference evidence="7 8" key="1">
    <citation type="journal article" date="2014" name="Genome Announc.">
        <title>Draft Genome Sequence of Fervidicella metallireducens Strain AeBT, an Iron-Reducing Thermoanaerobe from the Great Artesian Basin.</title>
        <authorList>
            <person name="Patel B.K."/>
        </authorList>
    </citation>
    <scope>NUCLEOTIDE SEQUENCE [LARGE SCALE GENOMIC DNA]</scope>
    <source>
        <strain evidence="7 8">AeB</strain>
    </source>
</reference>
<organism evidence="7 8">
    <name type="scientific">Fervidicella metallireducens AeB</name>
    <dbReference type="NCBI Taxonomy" id="1403537"/>
    <lineage>
        <taxon>Bacteria</taxon>
        <taxon>Bacillati</taxon>
        <taxon>Bacillota</taxon>
        <taxon>Clostridia</taxon>
        <taxon>Eubacteriales</taxon>
        <taxon>Clostridiaceae</taxon>
        <taxon>Fervidicella</taxon>
    </lineage>
</organism>
<proteinExistence type="predicted"/>
<dbReference type="SUPFAM" id="SSF102114">
    <property type="entry name" value="Radical SAM enzymes"/>
    <property type="match status" value="1"/>
</dbReference>
<keyword evidence="5" id="KW-0411">Iron-sulfur</keyword>
<comment type="caution">
    <text evidence="7">The sequence shown here is derived from an EMBL/GenBank/DDBJ whole genome shotgun (WGS) entry which is preliminary data.</text>
</comment>
<dbReference type="InterPro" id="IPR032432">
    <property type="entry name" value="Radical_SAM_C"/>
</dbReference>
<dbReference type="EMBL" id="AZQP01000006">
    <property type="protein sequence ID" value="EYE89311.1"/>
    <property type="molecule type" value="Genomic_DNA"/>
</dbReference>
<dbReference type="PANTHER" id="PTHR11135">
    <property type="entry name" value="HISTONE ACETYLTRANSFERASE-RELATED"/>
    <property type="match status" value="1"/>
</dbReference>